<reference evidence="1 2" key="1">
    <citation type="submission" date="2019-05" db="EMBL/GenBank/DDBJ databases">
        <title>Another draft genome of Portunus trituberculatus and its Hox gene families provides insights of decapod evolution.</title>
        <authorList>
            <person name="Jeong J.-H."/>
            <person name="Song I."/>
            <person name="Kim S."/>
            <person name="Choi T."/>
            <person name="Kim D."/>
            <person name="Ryu S."/>
            <person name="Kim W."/>
        </authorList>
    </citation>
    <scope>NUCLEOTIDE SEQUENCE [LARGE SCALE GENOMIC DNA]</scope>
    <source>
        <tissue evidence="1">Muscle</tissue>
    </source>
</reference>
<dbReference type="Proteomes" id="UP000324222">
    <property type="component" value="Unassembled WGS sequence"/>
</dbReference>
<organism evidence="1 2">
    <name type="scientific">Portunus trituberculatus</name>
    <name type="common">Swimming crab</name>
    <name type="synonym">Neptunus trituberculatus</name>
    <dbReference type="NCBI Taxonomy" id="210409"/>
    <lineage>
        <taxon>Eukaryota</taxon>
        <taxon>Metazoa</taxon>
        <taxon>Ecdysozoa</taxon>
        <taxon>Arthropoda</taxon>
        <taxon>Crustacea</taxon>
        <taxon>Multicrustacea</taxon>
        <taxon>Malacostraca</taxon>
        <taxon>Eumalacostraca</taxon>
        <taxon>Eucarida</taxon>
        <taxon>Decapoda</taxon>
        <taxon>Pleocyemata</taxon>
        <taxon>Brachyura</taxon>
        <taxon>Eubrachyura</taxon>
        <taxon>Portunoidea</taxon>
        <taxon>Portunidae</taxon>
        <taxon>Portuninae</taxon>
        <taxon>Portunus</taxon>
    </lineage>
</organism>
<protein>
    <submittedName>
        <fullName evidence="1">Uncharacterized protein</fullName>
    </submittedName>
</protein>
<accession>A0A5B7E9M5</accession>
<keyword evidence="2" id="KW-1185">Reference proteome</keyword>
<dbReference type="AlphaFoldDB" id="A0A5B7E9M5"/>
<sequence length="79" mass="8782">MTPIRDTNNTLTTNLKAPPYHASRQALEYTSASRGQNVHHSLLYPSPLLVQNKNRVQHQLVISHSTCHQNALQPASNVA</sequence>
<gene>
    <name evidence="1" type="ORF">E2C01_024080</name>
</gene>
<evidence type="ECO:0000313" key="2">
    <source>
        <dbReference type="Proteomes" id="UP000324222"/>
    </source>
</evidence>
<comment type="caution">
    <text evidence="1">The sequence shown here is derived from an EMBL/GenBank/DDBJ whole genome shotgun (WGS) entry which is preliminary data.</text>
</comment>
<proteinExistence type="predicted"/>
<dbReference type="EMBL" id="VSRR010002322">
    <property type="protein sequence ID" value="MPC30811.1"/>
    <property type="molecule type" value="Genomic_DNA"/>
</dbReference>
<name>A0A5B7E9M5_PORTR</name>
<evidence type="ECO:0000313" key="1">
    <source>
        <dbReference type="EMBL" id="MPC30811.1"/>
    </source>
</evidence>